<evidence type="ECO:0000256" key="5">
    <source>
        <dbReference type="ARBA" id="ARBA00023251"/>
    </source>
</evidence>
<evidence type="ECO:0000259" key="7">
    <source>
        <dbReference type="Pfam" id="PF01061"/>
    </source>
</evidence>
<dbReference type="InterPro" id="IPR000412">
    <property type="entry name" value="ABC_2_transport"/>
</dbReference>
<evidence type="ECO:0000256" key="4">
    <source>
        <dbReference type="ARBA" id="ARBA00023136"/>
    </source>
</evidence>
<keyword evidence="4 6" id="KW-0472">Membrane</keyword>
<feature type="transmembrane region" description="Helical" evidence="6">
    <location>
        <begin position="105"/>
        <end position="127"/>
    </location>
</feature>
<keyword evidence="5" id="KW-0046">Antibiotic resistance</keyword>
<keyword evidence="9" id="KW-1185">Reference proteome</keyword>
<dbReference type="PANTHER" id="PTHR43229">
    <property type="entry name" value="NODULATION PROTEIN J"/>
    <property type="match status" value="1"/>
</dbReference>
<comment type="subcellular location">
    <subcellularLocation>
        <location evidence="1">Membrane</location>
        <topology evidence="1">Multi-pass membrane protein</topology>
    </subcellularLocation>
</comment>
<evidence type="ECO:0000313" key="8">
    <source>
        <dbReference type="EMBL" id="MCK2212409.1"/>
    </source>
</evidence>
<feature type="transmembrane region" description="Helical" evidence="6">
    <location>
        <begin position="223"/>
        <end position="245"/>
    </location>
</feature>
<evidence type="ECO:0000256" key="6">
    <source>
        <dbReference type="SAM" id="Phobius"/>
    </source>
</evidence>
<evidence type="ECO:0000256" key="3">
    <source>
        <dbReference type="ARBA" id="ARBA00022989"/>
    </source>
</evidence>
<keyword evidence="3 6" id="KW-1133">Transmembrane helix</keyword>
<feature type="domain" description="ABC-2 type transporter transmembrane" evidence="7">
    <location>
        <begin position="21"/>
        <end position="213"/>
    </location>
</feature>
<evidence type="ECO:0000256" key="1">
    <source>
        <dbReference type="ARBA" id="ARBA00004141"/>
    </source>
</evidence>
<dbReference type="PIRSF" id="PIRSF006648">
    <property type="entry name" value="DrrB"/>
    <property type="match status" value="1"/>
</dbReference>
<dbReference type="InterPro" id="IPR013525">
    <property type="entry name" value="ABC2_TM"/>
</dbReference>
<feature type="transmembrane region" description="Helical" evidence="6">
    <location>
        <begin position="169"/>
        <end position="187"/>
    </location>
</feature>
<gene>
    <name evidence="8" type="ORF">MF672_001130</name>
</gene>
<organism evidence="8 9">
    <name type="scientific">Actinomadura luzonensis</name>
    <dbReference type="NCBI Taxonomy" id="2805427"/>
    <lineage>
        <taxon>Bacteria</taxon>
        <taxon>Bacillati</taxon>
        <taxon>Actinomycetota</taxon>
        <taxon>Actinomycetes</taxon>
        <taxon>Streptosporangiales</taxon>
        <taxon>Thermomonosporaceae</taxon>
        <taxon>Actinomadura</taxon>
    </lineage>
</organism>
<dbReference type="Proteomes" id="UP001317259">
    <property type="component" value="Unassembled WGS sequence"/>
</dbReference>
<proteinExistence type="predicted"/>
<dbReference type="RefSeq" id="WP_242377068.1">
    <property type="nucleotide sequence ID" value="NZ_JAKRKC020000001.1"/>
</dbReference>
<protein>
    <submittedName>
        <fullName evidence="8">ABC transporter permease</fullName>
    </submittedName>
</protein>
<feature type="transmembrane region" description="Helical" evidence="6">
    <location>
        <begin position="56"/>
        <end position="79"/>
    </location>
</feature>
<feature type="transmembrane region" description="Helical" evidence="6">
    <location>
        <begin position="21"/>
        <end position="44"/>
    </location>
</feature>
<evidence type="ECO:0000313" key="9">
    <source>
        <dbReference type="Proteomes" id="UP001317259"/>
    </source>
</evidence>
<feature type="transmembrane region" description="Helical" evidence="6">
    <location>
        <begin position="139"/>
        <end position="162"/>
    </location>
</feature>
<keyword evidence="2 6" id="KW-0812">Transmembrane</keyword>
<reference evidence="8 9" key="1">
    <citation type="submission" date="2022-04" db="EMBL/GenBank/DDBJ databases">
        <title>Genome draft of Actinomadura sp. ATCC 31491.</title>
        <authorList>
            <person name="Shi X."/>
            <person name="Du Y."/>
        </authorList>
    </citation>
    <scope>NUCLEOTIDE SEQUENCE [LARGE SCALE GENOMIC DNA]</scope>
    <source>
        <strain evidence="8 9">ATCC 31491</strain>
    </source>
</reference>
<sequence length="261" mass="27219">MRTIRLVGVGGILAYRALFNWTSPSLFIGSLLAAPVFQLLFFVYLGREIGVADDNFYVLGNVLLAATGACVTGGTMAIANERRYGTLGPVLLSARSRMALWGGRALPYIGNALLVMVFTLVCASVTVGLRMPSSGVPGLLLALVAASLSGTAFGMVIGSIGLRARNTMVVANIAYTMLILLTGTNVARDTLPAWLGWIGTVLPLTHATEAVRASSDGAGLMVALGYVAQETAVGLGYGALAAALLKYFEWTSRRGASLDAL</sequence>
<dbReference type="EMBL" id="JAKRKC020000001">
    <property type="protein sequence ID" value="MCK2212409.1"/>
    <property type="molecule type" value="Genomic_DNA"/>
</dbReference>
<accession>A0ABT0FJC2</accession>
<dbReference type="InterPro" id="IPR051784">
    <property type="entry name" value="Nod_factor_ABC_transporter"/>
</dbReference>
<name>A0ABT0FJC2_9ACTN</name>
<dbReference type="PANTHER" id="PTHR43229:SF6">
    <property type="entry name" value="ABC-TYPE MULTIDRUG TRANSPORT SYSTEM, PERMEASE COMPONENT"/>
    <property type="match status" value="1"/>
</dbReference>
<dbReference type="Pfam" id="PF01061">
    <property type="entry name" value="ABC2_membrane"/>
    <property type="match status" value="1"/>
</dbReference>
<evidence type="ECO:0000256" key="2">
    <source>
        <dbReference type="ARBA" id="ARBA00022692"/>
    </source>
</evidence>
<comment type="caution">
    <text evidence="8">The sequence shown here is derived from an EMBL/GenBank/DDBJ whole genome shotgun (WGS) entry which is preliminary data.</text>
</comment>